<feature type="chain" id="PRO_5016616088" description="Beta-xylanase" evidence="11">
    <location>
        <begin position="23"/>
        <end position="623"/>
    </location>
</feature>
<feature type="domain" description="CBM6" evidence="12">
    <location>
        <begin position="412"/>
        <end position="538"/>
    </location>
</feature>
<dbReference type="RefSeq" id="WP_109572785.1">
    <property type="nucleotide sequence ID" value="NZ_UHJL01000002.1"/>
</dbReference>
<dbReference type="InterPro" id="IPR001000">
    <property type="entry name" value="GH10_dom"/>
</dbReference>
<dbReference type="Gene3D" id="3.20.20.80">
    <property type="entry name" value="Glycosidases"/>
    <property type="match status" value="1"/>
</dbReference>
<dbReference type="SUPFAM" id="SSF51445">
    <property type="entry name" value="(Trans)glycosidases"/>
    <property type="match status" value="1"/>
</dbReference>
<dbReference type="PANTHER" id="PTHR31490:SF88">
    <property type="entry name" value="BETA-XYLANASE"/>
    <property type="match status" value="1"/>
</dbReference>
<reference evidence="14 15" key="1">
    <citation type="submission" date="2017-08" db="EMBL/GenBank/DDBJ databases">
        <authorList>
            <person name="de Groot N.N."/>
        </authorList>
    </citation>
    <scope>NUCLEOTIDE SEQUENCE [LARGE SCALE GENOMIC DNA]</scope>
    <source>
        <strain evidence="14 15">HM2</strain>
    </source>
</reference>
<feature type="region of interest" description="Disordered" evidence="10">
    <location>
        <begin position="396"/>
        <end position="425"/>
    </location>
</feature>
<dbReference type="PROSITE" id="PS51760">
    <property type="entry name" value="GH10_2"/>
    <property type="match status" value="1"/>
</dbReference>
<evidence type="ECO:0000259" key="13">
    <source>
        <dbReference type="PROSITE" id="PS51760"/>
    </source>
</evidence>
<name>A0A380S5R4_FIBSU</name>
<keyword evidence="6 9" id="KW-0119">Carbohydrate metabolism</keyword>
<dbReference type="InterPro" id="IPR017853">
    <property type="entry name" value="GH"/>
</dbReference>
<evidence type="ECO:0000256" key="5">
    <source>
        <dbReference type="ARBA" id="ARBA00022801"/>
    </source>
</evidence>
<feature type="signal peptide" evidence="11">
    <location>
        <begin position="1"/>
        <end position="22"/>
    </location>
</feature>
<dbReference type="InterPro" id="IPR005084">
    <property type="entry name" value="CBM6"/>
</dbReference>
<dbReference type="EC" id="3.2.1.8" evidence="9"/>
<dbReference type="SMART" id="SM00606">
    <property type="entry name" value="CBD_IV"/>
    <property type="match status" value="1"/>
</dbReference>
<dbReference type="GO" id="GO:0030246">
    <property type="term" value="F:carbohydrate binding"/>
    <property type="evidence" value="ECO:0007669"/>
    <property type="project" value="InterPro"/>
</dbReference>
<evidence type="ECO:0000256" key="9">
    <source>
        <dbReference type="RuleBase" id="RU361174"/>
    </source>
</evidence>
<keyword evidence="4 11" id="KW-0732">Signal</keyword>
<evidence type="ECO:0000256" key="8">
    <source>
        <dbReference type="ARBA" id="ARBA00023326"/>
    </source>
</evidence>
<accession>A0A380S5R4</accession>
<keyword evidence="7 9" id="KW-0326">Glycosidase</keyword>
<dbReference type="SMART" id="SM00633">
    <property type="entry name" value="Glyco_10"/>
    <property type="match status" value="1"/>
</dbReference>
<evidence type="ECO:0000256" key="6">
    <source>
        <dbReference type="ARBA" id="ARBA00023277"/>
    </source>
</evidence>
<dbReference type="Proteomes" id="UP000255423">
    <property type="component" value="Unassembled WGS sequence"/>
</dbReference>
<dbReference type="EMBL" id="UHJL01000002">
    <property type="protein sequence ID" value="SUQ24244.1"/>
    <property type="molecule type" value="Genomic_DNA"/>
</dbReference>
<sequence>MRKLSLSLAAVAVAGFVSVANAALADGGAKFLGNITTGGQIRSDFAQYWNQITPENGCKWGSIHSLSNGNSGTSKFAWDNFDKCESAYKWAKEKPGERHFKFHALVWGSQYPNFLCKKKNPGITVELTKKYITEWFDAVAAKFPDLEYIDVVNEAIWAGNNYHSGYGKPAAGAEGHSTDDTECGGSYIIEALGGDRVVNGKHQYDFITNAFKMARERWPKAVLIYNDYNTLSWQINEGIELIQTIVKNGAPVDAYGQQAHDCKGMSKSDFESKMTRIHNETGLPLLVSEYDIGEADDTKQKNDYANQIPFMWETPWVAGITIWGYINGSTWVQNTGLIEKDGRKRASMNWLEDYFAKNLSKGKNDVTFTPVEPEPQLPFKGEAIAIPGKVEAEDFDIPGVGVNEDGTSNQSYSDDSENHGDSDYRKDTGVDLYKKATGVIVGYNSEGDWLEWTVNVKEAGDYTMFAAVAAAGSTSSFQLSLDGKTLTEKITVPAAKEGEENYDDYNKVKANVTLPEGKHVLRMDVTGAWFDVDYFTFVKGKDATDPEPIDIPDAIQTNLRMNYPVLSDYDVFDMNGVRLGRMSAYSVDEAVTTLKNTSAIKVQGIYLLRSVKSGMVKSVRVTR</sequence>
<dbReference type="AlphaFoldDB" id="A0A380S5R4"/>
<dbReference type="InterPro" id="IPR044846">
    <property type="entry name" value="GH10"/>
</dbReference>
<evidence type="ECO:0000313" key="14">
    <source>
        <dbReference type="EMBL" id="SUQ24244.1"/>
    </source>
</evidence>
<evidence type="ECO:0000259" key="12">
    <source>
        <dbReference type="PROSITE" id="PS51175"/>
    </source>
</evidence>
<dbReference type="InterPro" id="IPR008979">
    <property type="entry name" value="Galactose-bd-like_sf"/>
</dbReference>
<dbReference type="Gene3D" id="2.60.120.260">
    <property type="entry name" value="Galactose-binding domain-like"/>
    <property type="match status" value="1"/>
</dbReference>
<evidence type="ECO:0000256" key="7">
    <source>
        <dbReference type="ARBA" id="ARBA00023295"/>
    </source>
</evidence>
<dbReference type="InterPro" id="IPR006584">
    <property type="entry name" value="Cellulose-bd_IV"/>
</dbReference>
<dbReference type="PROSITE" id="PS51175">
    <property type="entry name" value="CBM6"/>
    <property type="match status" value="1"/>
</dbReference>
<feature type="domain" description="GH10" evidence="13">
    <location>
        <begin position="29"/>
        <end position="354"/>
    </location>
</feature>
<feature type="compositionally biased region" description="Basic and acidic residues" evidence="10">
    <location>
        <begin position="416"/>
        <end position="425"/>
    </location>
</feature>
<comment type="catalytic activity">
    <reaction evidence="1 9">
        <text>Endohydrolysis of (1-&gt;4)-beta-D-xylosidic linkages in xylans.</text>
        <dbReference type="EC" id="3.2.1.8"/>
    </reaction>
</comment>
<keyword evidence="5 9" id="KW-0378">Hydrolase</keyword>
<dbReference type="SUPFAM" id="SSF49785">
    <property type="entry name" value="Galactose-binding domain-like"/>
    <property type="match status" value="1"/>
</dbReference>
<keyword evidence="3 14" id="KW-0858">Xylan degradation</keyword>
<organism evidence="14 15">
    <name type="scientific">Fibrobacter succinogenes</name>
    <name type="common">Bacteroides succinogenes</name>
    <dbReference type="NCBI Taxonomy" id="833"/>
    <lineage>
        <taxon>Bacteria</taxon>
        <taxon>Pseudomonadati</taxon>
        <taxon>Fibrobacterota</taxon>
        <taxon>Fibrobacteria</taxon>
        <taxon>Fibrobacterales</taxon>
        <taxon>Fibrobacteraceae</taxon>
        <taxon>Fibrobacter</taxon>
    </lineage>
</organism>
<dbReference type="Pfam" id="PF00331">
    <property type="entry name" value="Glyco_hydro_10"/>
    <property type="match status" value="1"/>
</dbReference>
<evidence type="ECO:0000256" key="11">
    <source>
        <dbReference type="SAM" id="SignalP"/>
    </source>
</evidence>
<keyword evidence="8 9" id="KW-0624">Polysaccharide degradation</keyword>
<protein>
    <recommendedName>
        <fullName evidence="9">Beta-xylanase</fullName>
        <ecNumber evidence="9">3.2.1.8</ecNumber>
    </recommendedName>
</protein>
<comment type="similarity">
    <text evidence="2 9">Belongs to the glycosyl hydrolase 10 (cellulase F) family.</text>
</comment>
<proteinExistence type="inferred from homology"/>
<dbReference type="PANTHER" id="PTHR31490">
    <property type="entry name" value="GLYCOSYL HYDROLASE"/>
    <property type="match status" value="1"/>
</dbReference>
<dbReference type="PRINTS" id="PR00134">
    <property type="entry name" value="GLHYDRLASE10"/>
</dbReference>
<dbReference type="Pfam" id="PF03422">
    <property type="entry name" value="CBM_6"/>
    <property type="match status" value="1"/>
</dbReference>
<evidence type="ECO:0000256" key="1">
    <source>
        <dbReference type="ARBA" id="ARBA00000681"/>
    </source>
</evidence>
<evidence type="ECO:0000256" key="2">
    <source>
        <dbReference type="ARBA" id="ARBA00007495"/>
    </source>
</evidence>
<evidence type="ECO:0000256" key="10">
    <source>
        <dbReference type="SAM" id="MobiDB-lite"/>
    </source>
</evidence>
<dbReference type="GO" id="GO:0045493">
    <property type="term" value="P:xylan catabolic process"/>
    <property type="evidence" value="ECO:0007669"/>
    <property type="project" value="UniProtKB-KW"/>
</dbReference>
<evidence type="ECO:0000256" key="4">
    <source>
        <dbReference type="ARBA" id="ARBA00022729"/>
    </source>
</evidence>
<dbReference type="CDD" id="cd04080">
    <property type="entry name" value="CBM6_cellulase-like"/>
    <property type="match status" value="1"/>
</dbReference>
<evidence type="ECO:0000256" key="3">
    <source>
        <dbReference type="ARBA" id="ARBA00022651"/>
    </source>
</evidence>
<dbReference type="GO" id="GO:0031176">
    <property type="term" value="F:endo-1,4-beta-xylanase activity"/>
    <property type="evidence" value="ECO:0007669"/>
    <property type="project" value="UniProtKB-EC"/>
</dbReference>
<gene>
    <name evidence="14" type="ORF">SAMN05661053_1639</name>
</gene>
<evidence type="ECO:0000313" key="15">
    <source>
        <dbReference type="Proteomes" id="UP000255423"/>
    </source>
</evidence>